<evidence type="ECO:0000256" key="3">
    <source>
        <dbReference type="ARBA" id="ARBA00022705"/>
    </source>
</evidence>
<dbReference type="SUPFAM" id="SSF48024">
    <property type="entry name" value="N-terminal domain of DnaB helicase"/>
    <property type="match status" value="1"/>
</dbReference>
<dbReference type="OrthoDB" id="9773982at2"/>
<keyword evidence="16" id="KW-1185">Reference proteome</keyword>
<dbReference type="InterPro" id="IPR007692">
    <property type="entry name" value="DNA_helicase_DnaB"/>
</dbReference>
<keyword evidence="2 13" id="KW-0639">Primosome</keyword>
<evidence type="ECO:0000256" key="2">
    <source>
        <dbReference type="ARBA" id="ARBA00022515"/>
    </source>
</evidence>
<dbReference type="Pfam" id="PF03796">
    <property type="entry name" value="DnaB_C"/>
    <property type="match status" value="1"/>
</dbReference>
<name>A0A5C1QFC3_9SPIO</name>
<dbReference type="GO" id="GO:0003677">
    <property type="term" value="F:DNA binding"/>
    <property type="evidence" value="ECO:0007669"/>
    <property type="project" value="UniProtKB-UniRule"/>
</dbReference>
<dbReference type="Pfam" id="PF00772">
    <property type="entry name" value="DnaB"/>
    <property type="match status" value="1"/>
</dbReference>
<dbReference type="InterPro" id="IPR007694">
    <property type="entry name" value="DNA_helicase_DnaB-like_C"/>
</dbReference>
<protein>
    <recommendedName>
        <fullName evidence="12 13">Replicative DNA helicase</fullName>
        <ecNumber evidence="12 13">5.6.2.3</ecNumber>
    </recommendedName>
</protein>
<dbReference type="InterPro" id="IPR016136">
    <property type="entry name" value="DNA_helicase_N/primase_C"/>
</dbReference>
<evidence type="ECO:0000256" key="7">
    <source>
        <dbReference type="ARBA" id="ARBA00022840"/>
    </source>
</evidence>
<evidence type="ECO:0000313" key="15">
    <source>
        <dbReference type="EMBL" id="QEN06117.1"/>
    </source>
</evidence>
<dbReference type="GO" id="GO:1990077">
    <property type="term" value="C:primosome complex"/>
    <property type="evidence" value="ECO:0007669"/>
    <property type="project" value="UniProtKB-UniRule"/>
</dbReference>
<comment type="catalytic activity">
    <reaction evidence="11 13">
        <text>ATP + H2O = ADP + phosphate + H(+)</text>
        <dbReference type="Rhea" id="RHEA:13065"/>
        <dbReference type="ChEBI" id="CHEBI:15377"/>
        <dbReference type="ChEBI" id="CHEBI:15378"/>
        <dbReference type="ChEBI" id="CHEBI:30616"/>
        <dbReference type="ChEBI" id="CHEBI:43474"/>
        <dbReference type="ChEBI" id="CHEBI:456216"/>
        <dbReference type="EC" id="5.6.2.3"/>
    </reaction>
</comment>
<reference evidence="15 16" key="1">
    <citation type="submission" date="2019-02" db="EMBL/GenBank/DDBJ databases">
        <authorList>
            <person name="Fomenkov A."/>
            <person name="Dubinina G."/>
            <person name="Grabovich M."/>
            <person name="Vincze T."/>
            <person name="Roberts R.J."/>
        </authorList>
    </citation>
    <scope>NUCLEOTIDE SEQUENCE [LARGE SCALE GENOMIC DNA]</scope>
    <source>
        <strain evidence="15 16">P</strain>
    </source>
</reference>
<evidence type="ECO:0000256" key="10">
    <source>
        <dbReference type="ARBA" id="ARBA00044932"/>
    </source>
</evidence>
<dbReference type="Gene3D" id="1.10.860.10">
    <property type="entry name" value="DNAb Helicase, Chain A"/>
    <property type="match status" value="1"/>
</dbReference>
<dbReference type="NCBIfam" id="TIGR00665">
    <property type="entry name" value="DnaB"/>
    <property type="match status" value="1"/>
</dbReference>
<keyword evidence="7 13" id="KW-0067">ATP-binding</keyword>
<dbReference type="PANTHER" id="PTHR30153:SF2">
    <property type="entry name" value="REPLICATIVE DNA HELICASE"/>
    <property type="match status" value="1"/>
</dbReference>
<accession>A0A5C1QFC3</accession>
<dbReference type="GO" id="GO:0005829">
    <property type="term" value="C:cytosol"/>
    <property type="evidence" value="ECO:0007669"/>
    <property type="project" value="TreeGrafter"/>
</dbReference>
<dbReference type="InterPro" id="IPR003593">
    <property type="entry name" value="AAA+_ATPase"/>
</dbReference>
<keyword evidence="3 13" id="KW-0235">DNA replication</keyword>
<comment type="function">
    <text evidence="10 13">The main replicative DNA helicase, it participates in initiation and elongation during chromosome replication. Travels ahead of the DNA replisome, separating dsDNA into templates for DNA synthesis. A processive ATP-dependent 5'-3' DNA helicase it has DNA-dependent ATPase activity.</text>
</comment>
<dbReference type="KEGG" id="sper:EW093_15960"/>
<dbReference type="AlphaFoldDB" id="A0A5C1QFC3"/>
<evidence type="ECO:0000256" key="9">
    <source>
        <dbReference type="ARBA" id="ARBA00023235"/>
    </source>
</evidence>
<keyword evidence="9" id="KW-0413">Isomerase</keyword>
<feature type="domain" description="SF4 helicase" evidence="14">
    <location>
        <begin position="182"/>
        <end position="446"/>
    </location>
</feature>
<evidence type="ECO:0000256" key="8">
    <source>
        <dbReference type="ARBA" id="ARBA00023125"/>
    </source>
</evidence>
<dbReference type="FunFam" id="1.10.860.10:FF:000001">
    <property type="entry name" value="Replicative DNA helicase"/>
    <property type="match status" value="1"/>
</dbReference>
<dbReference type="InterPro" id="IPR027417">
    <property type="entry name" value="P-loop_NTPase"/>
</dbReference>
<dbReference type="GO" id="GO:0043139">
    <property type="term" value="F:5'-3' DNA helicase activity"/>
    <property type="evidence" value="ECO:0007669"/>
    <property type="project" value="UniProtKB-EC"/>
</dbReference>
<proteinExistence type="inferred from homology"/>
<dbReference type="InterPro" id="IPR036185">
    <property type="entry name" value="DNA_heli_DnaB-like_N_sf"/>
</dbReference>
<dbReference type="EC" id="5.6.2.3" evidence="12 13"/>
<reference evidence="15 16" key="2">
    <citation type="submission" date="2019-09" db="EMBL/GenBank/DDBJ databases">
        <title>Complete Genome Sequence and Methylome Analysis of free living Spirochaetas.</title>
        <authorList>
            <person name="Leshcheva N."/>
            <person name="Mikheeva N."/>
        </authorList>
    </citation>
    <scope>NUCLEOTIDE SEQUENCE [LARGE SCALE GENOMIC DNA]</scope>
    <source>
        <strain evidence="15 16">P</strain>
    </source>
</reference>
<gene>
    <name evidence="15" type="primary">dnaB</name>
    <name evidence="15" type="ORF">EW093_15960</name>
</gene>
<evidence type="ECO:0000256" key="13">
    <source>
        <dbReference type="RuleBase" id="RU362085"/>
    </source>
</evidence>
<dbReference type="GO" id="GO:0006269">
    <property type="term" value="P:DNA replication, synthesis of primer"/>
    <property type="evidence" value="ECO:0007669"/>
    <property type="project" value="UniProtKB-UniRule"/>
</dbReference>
<keyword evidence="6 13" id="KW-0347">Helicase</keyword>
<evidence type="ECO:0000256" key="4">
    <source>
        <dbReference type="ARBA" id="ARBA00022741"/>
    </source>
</evidence>
<dbReference type="PANTHER" id="PTHR30153">
    <property type="entry name" value="REPLICATIVE DNA HELICASE DNAB"/>
    <property type="match status" value="1"/>
</dbReference>
<sequence length="447" mass="49399">MSLNNLKDKSAPHNLEAEKASVGALLLNFSTEILDNVLEFVKPSDFYQNANRLVFQAIIDLSSNGSAVDLVTLVDYLTSKGELDKAGGPAYIASLTSSVPTAANVSYYAKIVAENSVRRNLISVAHNIISNAHDETEDSKLIVEEAEKAIFEINDKQQTNKFKDAKEVVQATVEAIEKRYQTKDTYTGVPSGFNRLDDMTSGFQKQEMVIIGARPSVGKTAFALTLAANTAIKQKISTGFFTLEMSAESLMQRIIAAEARIESQRIRSGFLKNSDFHLLTDAAGRIYDSPLYIDDTPNITLLELRAQARRMKAKHDINIIFIDYIGLITSENKQIPRHEQMSEVSRSLKALARELDIPVVVLSQVGRQSEGKAPGLADLRESGAIEQDADMVMFLHRDRGIDSDDGPPDSIETELIIAKQRNGPVGVVKMAFIPHYTRFEPLAYDNN</sequence>
<dbReference type="Gene3D" id="3.40.50.300">
    <property type="entry name" value="P-loop containing nucleotide triphosphate hydrolases"/>
    <property type="match status" value="1"/>
</dbReference>
<keyword evidence="8 13" id="KW-0238">DNA-binding</keyword>
<keyword evidence="5 13" id="KW-0378">Hydrolase</keyword>
<evidence type="ECO:0000313" key="16">
    <source>
        <dbReference type="Proteomes" id="UP000323824"/>
    </source>
</evidence>
<dbReference type="SMART" id="SM00382">
    <property type="entry name" value="AAA"/>
    <property type="match status" value="1"/>
</dbReference>
<dbReference type="CDD" id="cd00984">
    <property type="entry name" value="DnaB_C"/>
    <property type="match status" value="1"/>
</dbReference>
<dbReference type="EMBL" id="CP035807">
    <property type="protein sequence ID" value="QEN06117.1"/>
    <property type="molecule type" value="Genomic_DNA"/>
</dbReference>
<evidence type="ECO:0000256" key="11">
    <source>
        <dbReference type="ARBA" id="ARBA00048954"/>
    </source>
</evidence>
<evidence type="ECO:0000256" key="5">
    <source>
        <dbReference type="ARBA" id="ARBA00022801"/>
    </source>
</evidence>
<evidence type="ECO:0000256" key="1">
    <source>
        <dbReference type="ARBA" id="ARBA00008428"/>
    </source>
</evidence>
<dbReference type="SUPFAM" id="SSF52540">
    <property type="entry name" value="P-loop containing nucleoside triphosphate hydrolases"/>
    <property type="match status" value="1"/>
</dbReference>
<dbReference type="GO" id="GO:0005524">
    <property type="term" value="F:ATP binding"/>
    <property type="evidence" value="ECO:0007669"/>
    <property type="project" value="UniProtKB-UniRule"/>
</dbReference>
<dbReference type="Proteomes" id="UP000323824">
    <property type="component" value="Chromosome"/>
</dbReference>
<comment type="similarity">
    <text evidence="1 13">Belongs to the helicase family. DnaB subfamily.</text>
</comment>
<keyword evidence="4 13" id="KW-0547">Nucleotide-binding</keyword>
<dbReference type="GO" id="GO:0016887">
    <property type="term" value="F:ATP hydrolysis activity"/>
    <property type="evidence" value="ECO:0007669"/>
    <property type="project" value="RHEA"/>
</dbReference>
<dbReference type="InterPro" id="IPR007693">
    <property type="entry name" value="DNA_helicase_DnaB-like_N"/>
</dbReference>
<evidence type="ECO:0000256" key="6">
    <source>
        <dbReference type="ARBA" id="ARBA00022806"/>
    </source>
</evidence>
<organism evidence="15 16">
    <name type="scientific">Thiospirochaeta perfilievii</name>
    <dbReference type="NCBI Taxonomy" id="252967"/>
    <lineage>
        <taxon>Bacteria</taxon>
        <taxon>Pseudomonadati</taxon>
        <taxon>Spirochaetota</taxon>
        <taxon>Spirochaetia</taxon>
        <taxon>Spirochaetales</taxon>
        <taxon>Spirochaetaceae</taxon>
        <taxon>Thiospirochaeta</taxon>
    </lineage>
</organism>
<dbReference type="RefSeq" id="WP_149569351.1">
    <property type="nucleotide sequence ID" value="NZ_CP035807.1"/>
</dbReference>
<evidence type="ECO:0000256" key="12">
    <source>
        <dbReference type="NCBIfam" id="TIGR00665"/>
    </source>
</evidence>
<dbReference type="PROSITE" id="PS51199">
    <property type="entry name" value="SF4_HELICASE"/>
    <property type="match status" value="1"/>
</dbReference>
<evidence type="ECO:0000259" key="14">
    <source>
        <dbReference type="PROSITE" id="PS51199"/>
    </source>
</evidence>